<evidence type="ECO:0000313" key="2">
    <source>
        <dbReference type="EMBL" id="MFD1588198.1"/>
    </source>
</evidence>
<name>A0ABD6CEH5_9EURY</name>
<proteinExistence type="predicted"/>
<feature type="transmembrane region" description="Helical" evidence="1">
    <location>
        <begin position="35"/>
        <end position="60"/>
    </location>
</feature>
<organism evidence="2 3">
    <name type="scientific">Halorientalis brevis</name>
    <dbReference type="NCBI Taxonomy" id="1126241"/>
    <lineage>
        <taxon>Archaea</taxon>
        <taxon>Methanobacteriati</taxon>
        <taxon>Methanobacteriota</taxon>
        <taxon>Stenosarchaea group</taxon>
        <taxon>Halobacteria</taxon>
        <taxon>Halobacteriales</taxon>
        <taxon>Haloarculaceae</taxon>
        <taxon>Halorientalis</taxon>
    </lineage>
</organism>
<accession>A0ABD6CEH5</accession>
<evidence type="ECO:0000256" key="1">
    <source>
        <dbReference type="SAM" id="Phobius"/>
    </source>
</evidence>
<keyword evidence="1" id="KW-1133">Transmembrane helix</keyword>
<sequence>MERNELVQVLTLWFVVLIFIQTGSGAPDNQIREAIGIFAVSLILLLPLWIIIELASGFLAGEGLGEKDVQFAGAVSMFQITSGSWARPVSTEEEFSARDREIITITTKFVTYSDHE</sequence>
<gene>
    <name evidence="2" type="ORF">ACFR9U_14545</name>
</gene>
<dbReference type="AlphaFoldDB" id="A0ABD6CEH5"/>
<dbReference type="RefSeq" id="WP_247381638.1">
    <property type="nucleotide sequence ID" value="NZ_JALLGV010000011.1"/>
</dbReference>
<dbReference type="Proteomes" id="UP001597119">
    <property type="component" value="Unassembled WGS sequence"/>
</dbReference>
<reference evidence="2 3" key="1">
    <citation type="journal article" date="2019" name="Int. J. Syst. Evol. Microbiol.">
        <title>The Global Catalogue of Microorganisms (GCM) 10K type strain sequencing project: providing services to taxonomists for standard genome sequencing and annotation.</title>
        <authorList>
            <consortium name="The Broad Institute Genomics Platform"/>
            <consortium name="The Broad Institute Genome Sequencing Center for Infectious Disease"/>
            <person name="Wu L."/>
            <person name="Ma J."/>
        </authorList>
    </citation>
    <scope>NUCLEOTIDE SEQUENCE [LARGE SCALE GENOMIC DNA]</scope>
    <source>
        <strain evidence="2 3">CGMCC 1.12125</strain>
    </source>
</reference>
<comment type="caution">
    <text evidence="2">The sequence shown here is derived from an EMBL/GenBank/DDBJ whole genome shotgun (WGS) entry which is preliminary data.</text>
</comment>
<keyword evidence="3" id="KW-1185">Reference proteome</keyword>
<evidence type="ECO:0000313" key="3">
    <source>
        <dbReference type="Proteomes" id="UP001597119"/>
    </source>
</evidence>
<keyword evidence="1" id="KW-0472">Membrane</keyword>
<keyword evidence="1" id="KW-0812">Transmembrane</keyword>
<protein>
    <submittedName>
        <fullName evidence="2">Uncharacterized protein</fullName>
    </submittedName>
</protein>
<dbReference type="EMBL" id="JBHUDJ010000009">
    <property type="protein sequence ID" value="MFD1588198.1"/>
    <property type="molecule type" value="Genomic_DNA"/>
</dbReference>